<organism evidence="2 3">
    <name type="scientific">Brevundimonas denitrificans</name>
    <dbReference type="NCBI Taxonomy" id="1443434"/>
    <lineage>
        <taxon>Bacteria</taxon>
        <taxon>Pseudomonadati</taxon>
        <taxon>Pseudomonadota</taxon>
        <taxon>Alphaproteobacteria</taxon>
        <taxon>Caulobacterales</taxon>
        <taxon>Caulobacteraceae</taxon>
        <taxon>Brevundimonas</taxon>
    </lineage>
</organism>
<feature type="chain" id="PRO_5045984661" evidence="1">
    <location>
        <begin position="29"/>
        <end position="309"/>
    </location>
</feature>
<name>A0ABQ6BJK0_9CAUL</name>
<dbReference type="EMBL" id="BSOY01000025">
    <property type="protein sequence ID" value="GLS01382.1"/>
    <property type="molecule type" value="Genomic_DNA"/>
</dbReference>
<evidence type="ECO:0000313" key="2">
    <source>
        <dbReference type="EMBL" id="GLS01382.1"/>
    </source>
</evidence>
<keyword evidence="2" id="KW-0378">Hydrolase</keyword>
<dbReference type="SUPFAM" id="SSF53474">
    <property type="entry name" value="alpha/beta-Hydrolases"/>
    <property type="match status" value="1"/>
</dbReference>
<dbReference type="InterPro" id="IPR029058">
    <property type="entry name" value="AB_hydrolase_fold"/>
</dbReference>
<comment type="caution">
    <text evidence="2">The sequence shown here is derived from an EMBL/GenBank/DDBJ whole genome shotgun (WGS) entry which is preliminary data.</text>
</comment>
<keyword evidence="1" id="KW-0732">Signal</keyword>
<dbReference type="PIRSF" id="PIRSF031982">
    <property type="entry name" value="UCP031982_abhydr"/>
    <property type="match status" value="1"/>
</dbReference>
<reference evidence="3" key="1">
    <citation type="journal article" date="2019" name="Int. J. Syst. Evol. Microbiol.">
        <title>The Global Catalogue of Microorganisms (GCM) 10K type strain sequencing project: providing services to taxonomists for standard genome sequencing and annotation.</title>
        <authorList>
            <consortium name="The Broad Institute Genomics Platform"/>
            <consortium name="The Broad Institute Genome Sequencing Center for Infectious Disease"/>
            <person name="Wu L."/>
            <person name="Ma J."/>
        </authorList>
    </citation>
    <scope>NUCLEOTIDE SEQUENCE [LARGE SCALE GENOMIC DNA]</scope>
    <source>
        <strain evidence="3">NBRC 110107</strain>
    </source>
</reference>
<gene>
    <name evidence="2" type="ORF">GCM10007859_13960</name>
</gene>
<dbReference type="GO" id="GO:0016787">
    <property type="term" value="F:hydrolase activity"/>
    <property type="evidence" value="ECO:0007669"/>
    <property type="project" value="UniProtKB-KW"/>
</dbReference>
<dbReference type="Proteomes" id="UP001156921">
    <property type="component" value="Unassembled WGS sequence"/>
</dbReference>
<feature type="signal peptide" evidence="1">
    <location>
        <begin position="1"/>
        <end position="28"/>
    </location>
</feature>
<evidence type="ECO:0000256" key="1">
    <source>
        <dbReference type="SAM" id="SignalP"/>
    </source>
</evidence>
<dbReference type="Gene3D" id="3.40.50.1820">
    <property type="entry name" value="alpha/beta hydrolase"/>
    <property type="match status" value="1"/>
</dbReference>
<protein>
    <submittedName>
        <fullName evidence="2">Dienelactone hydrolase</fullName>
    </submittedName>
</protein>
<keyword evidence="3" id="KW-1185">Reference proteome</keyword>
<dbReference type="RefSeq" id="WP_284222239.1">
    <property type="nucleotide sequence ID" value="NZ_BSOY01000025.1"/>
</dbReference>
<dbReference type="InterPro" id="IPR016986">
    <property type="entry name" value="UCP031982_abhydr"/>
</dbReference>
<sequence>MSILRKPITLIAAMIAGMTLASTAPALAQDADRVFRFADPEGGEIEAGVWLPEGAGDGVPRPLVVISHGNLGSFQGHHDTAEALADAGFVVAALTHPGDNWRDPSRSIQVSDRPRHVSLLIDHMTRDWTGPAAIDPARVGAFGFSAGAFTVTALVGGVSDPAPLLRHCLAHPEQFLCTLLERQPIEVATWRPRGHDPRIKAAVIAGAAFGMTFTAESLAGVRIPIQMWQAGDDEILIAPFHAEPIRDALGRPPEFHRVDGALHHDFLPVCPAHLAASLPQLCRSQPGFDRAAFHQAFNRDVVRFFEQTL</sequence>
<evidence type="ECO:0000313" key="3">
    <source>
        <dbReference type="Proteomes" id="UP001156921"/>
    </source>
</evidence>
<proteinExistence type="predicted"/>
<accession>A0ABQ6BJK0</accession>